<feature type="compositionally biased region" description="Polar residues" evidence="2">
    <location>
        <begin position="13"/>
        <end position="38"/>
    </location>
</feature>
<feature type="compositionally biased region" description="Low complexity" evidence="2">
    <location>
        <begin position="1"/>
        <end position="12"/>
    </location>
</feature>
<proteinExistence type="predicted"/>
<feature type="compositionally biased region" description="Polar residues" evidence="2">
    <location>
        <begin position="420"/>
        <end position="438"/>
    </location>
</feature>
<dbReference type="RefSeq" id="XP_044569697.1">
    <property type="nucleotide sequence ID" value="XM_044705478.1"/>
</dbReference>
<dbReference type="PANTHER" id="PTHR28457:SF1">
    <property type="entry name" value="CILIA- AND FLAGELLA-ASSOCIATED PROTEIN 119"/>
    <property type="match status" value="1"/>
</dbReference>
<dbReference type="VEuPathDB" id="AmoebaDB:NfTy_026460"/>
<feature type="compositionally biased region" description="Basic and acidic residues" evidence="2">
    <location>
        <begin position="201"/>
        <end position="214"/>
    </location>
</feature>
<keyword evidence="1" id="KW-0175">Coiled coil</keyword>
<reference evidence="3 4" key="1">
    <citation type="journal article" date="2019" name="Sci. Rep.">
        <title>Nanopore sequencing improves the draft genome of the human pathogenic amoeba Naegleria fowleri.</title>
        <authorList>
            <person name="Liechti N."/>
            <person name="Schurch N."/>
            <person name="Bruggmann R."/>
            <person name="Wittwer M."/>
        </authorList>
    </citation>
    <scope>NUCLEOTIDE SEQUENCE [LARGE SCALE GENOMIC DNA]</scope>
    <source>
        <strain evidence="3 4">ATCC 30894</strain>
    </source>
</reference>
<dbReference type="OrthoDB" id="10261186at2759"/>
<evidence type="ECO:0000313" key="4">
    <source>
        <dbReference type="Proteomes" id="UP000444721"/>
    </source>
</evidence>
<dbReference type="Proteomes" id="UP000444721">
    <property type="component" value="Unassembled WGS sequence"/>
</dbReference>
<evidence type="ECO:0000313" key="3">
    <source>
        <dbReference type="EMBL" id="KAF0984984.1"/>
    </source>
</evidence>
<feature type="region of interest" description="Disordered" evidence="2">
    <location>
        <begin position="1"/>
        <end position="42"/>
    </location>
</feature>
<comment type="caution">
    <text evidence="3">The sequence shown here is derived from an EMBL/GenBank/DDBJ whole genome shotgun (WGS) entry which is preliminary data.</text>
</comment>
<organism evidence="3 4">
    <name type="scientific">Naegleria fowleri</name>
    <name type="common">Brain eating amoeba</name>
    <dbReference type="NCBI Taxonomy" id="5763"/>
    <lineage>
        <taxon>Eukaryota</taxon>
        <taxon>Discoba</taxon>
        <taxon>Heterolobosea</taxon>
        <taxon>Tetramitia</taxon>
        <taxon>Eutetramitia</taxon>
        <taxon>Vahlkampfiidae</taxon>
        <taxon>Naegleria</taxon>
    </lineage>
</organism>
<dbReference type="PANTHER" id="PTHR28457">
    <property type="entry name" value="COILED-COIL DOMAIN-CONTAINING PROTEIN 189"/>
    <property type="match status" value="1"/>
</dbReference>
<protein>
    <submittedName>
        <fullName evidence="3">Uncharacterized protein</fullName>
    </submittedName>
</protein>
<gene>
    <name evidence="3" type="ORF">FDP41_000023</name>
</gene>
<dbReference type="InterPro" id="IPR032727">
    <property type="entry name" value="CLAMP"/>
</dbReference>
<dbReference type="EMBL" id="VFQX01000001">
    <property type="protein sequence ID" value="KAF0984984.1"/>
    <property type="molecule type" value="Genomic_DNA"/>
</dbReference>
<evidence type="ECO:0000256" key="1">
    <source>
        <dbReference type="SAM" id="Coils"/>
    </source>
</evidence>
<feature type="compositionally biased region" description="Basic and acidic residues" evidence="2">
    <location>
        <begin position="237"/>
        <end position="246"/>
    </location>
</feature>
<name>A0A6A5CEH0_NAEFO</name>
<dbReference type="GeneID" id="68107241"/>
<feature type="region of interest" description="Disordered" evidence="2">
    <location>
        <begin position="201"/>
        <end position="246"/>
    </location>
</feature>
<dbReference type="AlphaFoldDB" id="A0A6A5CEH0"/>
<dbReference type="VEuPathDB" id="AmoebaDB:FDP41_000023"/>
<dbReference type="OMA" id="FEMSKPL"/>
<dbReference type="VEuPathDB" id="AmoebaDB:NF0104870"/>
<dbReference type="Pfam" id="PF14769">
    <property type="entry name" value="CLAMP"/>
    <property type="match status" value="1"/>
</dbReference>
<feature type="region of interest" description="Disordered" evidence="2">
    <location>
        <begin position="415"/>
        <end position="438"/>
    </location>
</feature>
<keyword evidence="4" id="KW-1185">Reference proteome</keyword>
<accession>A0A6A5CEH0</accession>
<feature type="coiled-coil region" evidence="1">
    <location>
        <begin position="332"/>
        <end position="371"/>
    </location>
</feature>
<evidence type="ECO:0000256" key="2">
    <source>
        <dbReference type="SAM" id="MobiDB-lite"/>
    </source>
</evidence>
<sequence length="438" mass="50497">MSSRAASTGSSSKPGTANSNRRGGNELTSPRGANNVGGSDSGPIGGFANREEMIAYFSKEKITPNLSPLSDYTFIHGCMNKKESELLEYLSKQLGVVDYLVDLRSSIYLDSLCHYIAFCKEHSFSTRQTIEFINLMETLRKGCLSNESANIPINQSSLTTTPKFASELELQEYIKTKLFEMSKPLSLEQVSDLEKQIQEEERKLEEERLKQEKDKKKKPPSSSSSSKKMTKEEEEEFMRKQEEEQRLAEEKAMIEKKRKEEYRSKLPLFNIDDVAIVSDFILKTVVQHYHLYKYVYEENQPVKEYDYKVSVNSIMIDCVYPLSAMLQDVAYIQKKEDERRALEEAEARRRQAEEEERLRLENEARERYEKEKAERSAPKLTDENLKEIAEYLKHEVMTELEDKVSVVETRVKATEETAMSLPTPQKSNSRPQSSAKTK</sequence>